<protein>
    <recommendedName>
        <fullName evidence="3">DUF3800 domain-containing protein</fullName>
    </recommendedName>
</protein>
<gene>
    <name evidence="1" type="ORF">F4553_003785</name>
</gene>
<dbReference type="RefSeq" id="WP_184837785.1">
    <property type="nucleotide sequence ID" value="NZ_JACHMN010000002.1"/>
</dbReference>
<name>A0A841BSN4_9ACTN</name>
<evidence type="ECO:0008006" key="3">
    <source>
        <dbReference type="Google" id="ProtNLM"/>
    </source>
</evidence>
<reference evidence="1 2" key="1">
    <citation type="submission" date="2020-08" db="EMBL/GenBank/DDBJ databases">
        <title>Sequencing the genomes of 1000 actinobacteria strains.</title>
        <authorList>
            <person name="Klenk H.-P."/>
        </authorList>
    </citation>
    <scope>NUCLEOTIDE SEQUENCE [LARGE SCALE GENOMIC DNA]</scope>
    <source>
        <strain evidence="1 2">DSM 45362</strain>
    </source>
</reference>
<comment type="caution">
    <text evidence="1">The sequence shown here is derived from an EMBL/GenBank/DDBJ whole genome shotgun (WGS) entry which is preliminary data.</text>
</comment>
<keyword evidence="2" id="KW-1185">Reference proteome</keyword>
<evidence type="ECO:0000313" key="2">
    <source>
        <dbReference type="Proteomes" id="UP000587527"/>
    </source>
</evidence>
<dbReference type="Proteomes" id="UP000587527">
    <property type="component" value="Unassembled WGS sequence"/>
</dbReference>
<evidence type="ECO:0000313" key="1">
    <source>
        <dbReference type="EMBL" id="MBB5870406.1"/>
    </source>
</evidence>
<accession>A0A841BSN4</accession>
<sequence>MFLAYVDESYTKGKSWYYLAALLIPDRQAVSLTEALDEVVSVAAASYGVSGEAELHGHEVFHGKGAWSAIPREQVRVRISIFARVFRAIVDHDVSIVLRGVNGEQLQERYRHPMDPHSIVLSHTLERINHISATADEFALVISDEVPEAARHRADLSSYRAASLSQIVDTLHFAPSSSSRLLQAADMVIFMHQRMERYTTDDSRALRVNKSLWDILAPSIIDSHCWLPMTDRKHESPASAGLKAHR</sequence>
<dbReference type="EMBL" id="JACHMN010000002">
    <property type="protein sequence ID" value="MBB5870406.1"/>
    <property type="molecule type" value="Genomic_DNA"/>
</dbReference>
<dbReference type="Pfam" id="PF12686">
    <property type="entry name" value="DUF3800"/>
    <property type="match status" value="1"/>
</dbReference>
<dbReference type="InterPro" id="IPR024524">
    <property type="entry name" value="DUF3800"/>
</dbReference>
<organism evidence="1 2">
    <name type="scientific">Allocatelliglobosispora scoriae</name>
    <dbReference type="NCBI Taxonomy" id="643052"/>
    <lineage>
        <taxon>Bacteria</taxon>
        <taxon>Bacillati</taxon>
        <taxon>Actinomycetota</taxon>
        <taxon>Actinomycetes</taxon>
        <taxon>Micromonosporales</taxon>
        <taxon>Micromonosporaceae</taxon>
        <taxon>Allocatelliglobosispora</taxon>
    </lineage>
</organism>
<proteinExistence type="predicted"/>
<dbReference type="AlphaFoldDB" id="A0A841BSN4"/>